<feature type="non-terminal residue" evidence="2">
    <location>
        <position position="1"/>
    </location>
</feature>
<dbReference type="Proteomes" id="UP001295469">
    <property type="component" value="Chromosome A01"/>
</dbReference>
<keyword evidence="1" id="KW-1133">Transmembrane helix</keyword>
<dbReference type="AlphaFoldDB" id="A0A816XYH1"/>
<accession>A0A816XYH1</accession>
<protein>
    <submittedName>
        <fullName evidence="2">(rape) hypothetical protein</fullName>
    </submittedName>
</protein>
<sequence>DLVLNLTDLKVVVFRWWFPAASVIIWCSLDLVRDIFHWKSL</sequence>
<name>A0A816XYH1_BRANA</name>
<dbReference type="EMBL" id="HG994355">
    <property type="protein sequence ID" value="CAF2151202.1"/>
    <property type="molecule type" value="Genomic_DNA"/>
</dbReference>
<organism evidence="2">
    <name type="scientific">Brassica napus</name>
    <name type="common">Rape</name>
    <dbReference type="NCBI Taxonomy" id="3708"/>
    <lineage>
        <taxon>Eukaryota</taxon>
        <taxon>Viridiplantae</taxon>
        <taxon>Streptophyta</taxon>
        <taxon>Embryophyta</taxon>
        <taxon>Tracheophyta</taxon>
        <taxon>Spermatophyta</taxon>
        <taxon>Magnoliopsida</taxon>
        <taxon>eudicotyledons</taxon>
        <taxon>Gunneridae</taxon>
        <taxon>Pentapetalae</taxon>
        <taxon>rosids</taxon>
        <taxon>malvids</taxon>
        <taxon>Brassicales</taxon>
        <taxon>Brassicaceae</taxon>
        <taxon>Brassiceae</taxon>
        <taxon>Brassica</taxon>
    </lineage>
</organism>
<keyword evidence="1" id="KW-0472">Membrane</keyword>
<evidence type="ECO:0000313" key="2">
    <source>
        <dbReference type="EMBL" id="CAF2151202.1"/>
    </source>
</evidence>
<evidence type="ECO:0000256" key="1">
    <source>
        <dbReference type="SAM" id="Phobius"/>
    </source>
</evidence>
<proteinExistence type="predicted"/>
<keyword evidence="1" id="KW-0812">Transmembrane</keyword>
<feature type="transmembrane region" description="Helical" evidence="1">
    <location>
        <begin position="12"/>
        <end position="32"/>
    </location>
</feature>
<reference evidence="2" key="1">
    <citation type="submission" date="2021-01" db="EMBL/GenBank/DDBJ databases">
        <authorList>
            <consortium name="Genoscope - CEA"/>
            <person name="William W."/>
        </authorList>
    </citation>
    <scope>NUCLEOTIDE SEQUENCE</scope>
</reference>
<gene>
    <name evidence="2" type="ORF">DARMORV10_A01P22990.1</name>
</gene>